<dbReference type="Proteomes" id="UP000179734">
    <property type="component" value="Unassembled WGS sequence"/>
</dbReference>
<proteinExistence type="predicted"/>
<dbReference type="AlphaFoldDB" id="A0A1S1MRG1"/>
<feature type="domain" description="HTH tetR-type" evidence="3">
    <location>
        <begin position="16"/>
        <end position="76"/>
    </location>
</feature>
<organism evidence="4 5">
    <name type="scientific">Mycobacterium talmoniae</name>
    <dbReference type="NCBI Taxonomy" id="1858794"/>
    <lineage>
        <taxon>Bacteria</taxon>
        <taxon>Bacillati</taxon>
        <taxon>Actinomycetota</taxon>
        <taxon>Actinomycetes</taxon>
        <taxon>Mycobacteriales</taxon>
        <taxon>Mycobacteriaceae</taxon>
        <taxon>Mycobacterium</taxon>
    </lineage>
</organism>
<dbReference type="GO" id="GO:0003700">
    <property type="term" value="F:DNA-binding transcription factor activity"/>
    <property type="evidence" value="ECO:0007669"/>
    <property type="project" value="TreeGrafter"/>
</dbReference>
<dbReference type="Pfam" id="PF17929">
    <property type="entry name" value="TetR_C_34"/>
    <property type="match status" value="1"/>
</dbReference>
<dbReference type="InterPro" id="IPR041483">
    <property type="entry name" value="TetR_C_34"/>
</dbReference>
<dbReference type="SUPFAM" id="SSF46689">
    <property type="entry name" value="Homeodomain-like"/>
    <property type="match status" value="1"/>
</dbReference>
<dbReference type="PRINTS" id="PR00455">
    <property type="entry name" value="HTHTETR"/>
</dbReference>
<dbReference type="Gene3D" id="1.10.357.10">
    <property type="entry name" value="Tetracycline Repressor, domain 2"/>
    <property type="match status" value="1"/>
</dbReference>
<evidence type="ECO:0000313" key="5">
    <source>
        <dbReference type="Proteomes" id="UP000179734"/>
    </source>
</evidence>
<evidence type="ECO:0000256" key="2">
    <source>
        <dbReference type="PROSITE-ProRule" id="PRU00335"/>
    </source>
</evidence>
<feature type="DNA-binding region" description="H-T-H motif" evidence="2">
    <location>
        <begin position="39"/>
        <end position="58"/>
    </location>
</feature>
<keyword evidence="5" id="KW-1185">Reference proteome</keyword>
<name>A0A1S1MRG1_9MYCO</name>
<dbReference type="InterPro" id="IPR050109">
    <property type="entry name" value="HTH-type_TetR-like_transc_reg"/>
</dbReference>
<dbReference type="InterPro" id="IPR009057">
    <property type="entry name" value="Homeodomain-like_sf"/>
</dbReference>
<evidence type="ECO:0000259" key="3">
    <source>
        <dbReference type="PROSITE" id="PS50977"/>
    </source>
</evidence>
<dbReference type="InterPro" id="IPR001647">
    <property type="entry name" value="HTH_TetR"/>
</dbReference>
<reference evidence="4 5" key="1">
    <citation type="submission" date="2016-10" db="EMBL/GenBank/DDBJ databases">
        <title>Genome sequence of Mycobacterium talmonii.</title>
        <authorList>
            <person name="Greninger A.L."/>
            <person name="Elliott B."/>
            <person name="Vasireddy S."/>
            <person name="Vasireddy R."/>
        </authorList>
    </citation>
    <scope>NUCLEOTIDE SEQUENCE [LARGE SCALE GENOMIC DNA]</scope>
    <source>
        <strain evidence="5">NE-TNMC-100812</strain>
    </source>
</reference>
<evidence type="ECO:0000256" key="1">
    <source>
        <dbReference type="ARBA" id="ARBA00023125"/>
    </source>
</evidence>
<dbReference type="GO" id="GO:0000976">
    <property type="term" value="F:transcription cis-regulatory region binding"/>
    <property type="evidence" value="ECO:0007669"/>
    <property type="project" value="TreeGrafter"/>
</dbReference>
<dbReference type="EMBL" id="MLQM01000259">
    <property type="protein sequence ID" value="OHU89366.1"/>
    <property type="molecule type" value="Genomic_DNA"/>
</dbReference>
<keyword evidence="1 2" id="KW-0238">DNA-binding</keyword>
<dbReference type="Pfam" id="PF00440">
    <property type="entry name" value="TetR_N"/>
    <property type="match status" value="1"/>
</dbReference>
<gene>
    <name evidence="4" type="ORF">BKN37_25835</name>
</gene>
<protein>
    <submittedName>
        <fullName evidence="4">TetR family transcriptional regulator</fullName>
    </submittedName>
</protein>
<dbReference type="PANTHER" id="PTHR30055">
    <property type="entry name" value="HTH-TYPE TRANSCRIPTIONAL REGULATOR RUTR"/>
    <property type="match status" value="1"/>
</dbReference>
<comment type="caution">
    <text evidence="4">The sequence shown here is derived from an EMBL/GenBank/DDBJ whole genome shotgun (WGS) entry which is preliminary data.</text>
</comment>
<sequence length="225" mass="24476">MGRVNFQRARRPEQLAARRAAILQAARAAVGEKGVADVSLRDISERVGLAKSNVLRYFHTREALLLELLAQEFRGWLDAVGARLGRPRQRKPGYASEIRVATTIAESLVERRLLCELVGAMAGVLERNITTEFARDFKLRATANIDALAQLVSRQLPWLPAESAAGFAEGALALTAGMYPFSVPTEPVRIAMAELNFPDPGQRFAAGLRAGLVTWLIGAAARSEA</sequence>
<evidence type="ECO:0000313" key="4">
    <source>
        <dbReference type="EMBL" id="OHU89366.1"/>
    </source>
</evidence>
<accession>A0A1S1MRG1</accession>
<dbReference type="PROSITE" id="PS50977">
    <property type="entry name" value="HTH_TETR_2"/>
    <property type="match status" value="1"/>
</dbReference>
<dbReference type="PANTHER" id="PTHR30055:SF226">
    <property type="entry name" value="HTH-TYPE TRANSCRIPTIONAL REGULATOR PKSA"/>
    <property type="match status" value="1"/>
</dbReference>